<keyword evidence="4" id="KW-0472">Membrane</keyword>
<dbReference type="InterPro" id="IPR020635">
    <property type="entry name" value="Tyr_kinase_cat_dom"/>
</dbReference>
<keyword evidence="4" id="KW-0812">Transmembrane</keyword>
<feature type="transmembrane region" description="Helical" evidence="4">
    <location>
        <begin position="19"/>
        <end position="42"/>
    </location>
</feature>
<keyword evidence="4" id="KW-1133">Transmembrane helix</keyword>
<dbReference type="GO" id="GO:0004714">
    <property type="term" value="F:transmembrane receptor protein tyrosine kinase activity"/>
    <property type="evidence" value="ECO:0007669"/>
    <property type="project" value="TreeGrafter"/>
</dbReference>
<proteinExistence type="predicted"/>
<dbReference type="GO" id="GO:0005524">
    <property type="term" value="F:ATP binding"/>
    <property type="evidence" value="ECO:0007669"/>
    <property type="project" value="UniProtKB-KW"/>
</dbReference>
<dbReference type="Ensembl" id="ENSAPOT00000029419.1">
    <property type="protein sequence ID" value="ENSAPOP00000019519.1"/>
    <property type="gene ID" value="ENSAPOG00000022974.1"/>
</dbReference>
<dbReference type="Gene3D" id="1.10.510.10">
    <property type="entry name" value="Transferase(Phosphotransferase) domain 1"/>
    <property type="match status" value="1"/>
</dbReference>
<feature type="domain" description="Tyrosine-protein kinase catalytic" evidence="5">
    <location>
        <begin position="104"/>
        <end position="241"/>
    </location>
</feature>
<dbReference type="AlphaFoldDB" id="A0A3Q1FSV5"/>
<dbReference type="InParanoid" id="A0A3Q1FSV5"/>
<keyword evidence="3" id="KW-0675">Receptor</keyword>
<sequence length="279" mass="31343">IVSSPCGPAEIRVYEQEVIVVPIVLLSSFVFTLVLIFLLRFCPEKVDRIRPKASKSTPRRVLQGIDGEILETNTESSLTVRTIRPLWRSWSGSHQTSFWTFWFSCSDSADASERHSFLGFASFLAQLGPHPFLPELLGVVSLRAPLVTVVEELENRDLLSFLWRCRQVGPSSSDTANVRNPQVYIYRKTKISVNELLQFHQRGKTLKKPSNCSNALYAVIKGCCQWKDQDRPTLAEVGRKLASAEKSASDKVLKAGGPVNIERYLQEAGYGETNSYTVF</sequence>
<dbReference type="GO" id="GO:0005886">
    <property type="term" value="C:plasma membrane"/>
    <property type="evidence" value="ECO:0007669"/>
    <property type="project" value="TreeGrafter"/>
</dbReference>
<protein>
    <recommendedName>
        <fullName evidence="5">Tyrosine-protein kinase catalytic domain-containing protein</fullName>
    </recommendedName>
</protein>
<evidence type="ECO:0000313" key="6">
    <source>
        <dbReference type="Ensembl" id="ENSAPOP00000019519.1"/>
    </source>
</evidence>
<reference evidence="6" key="1">
    <citation type="submission" date="2025-08" db="UniProtKB">
        <authorList>
            <consortium name="Ensembl"/>
        </authorList>
    </citation>
    <scope>IDENTIFICATION</scope>
</reference>
<evidence type="ECO:0000256" key="2">
    <source>
        <dbReference type="ARBA" id="ARBA00022840"/>
    </source>
</evidence>
<evidence type="ECO:0000256" key="3">
    <source>
        <dbReference type="ARBA" id="ARBA00023170"/>
    </source>
</evidence>
<dbReference type="PANTHER" id="PTHR24416">
    <property type="entry name" value="TYROSINE-PROTEIN KINASE RECEPTOR"/>
    <property type="match status" value="1"/>
</dbReference>
<dbReference type="GO" id="GO:0043235">
    <property type="term" value="C:receptor complex"/>
    <property type="evidence" value="ECO:0007669"/>
    <property type="project" value="TreeGrafter"/>
</dbReference>
<dbReference type="Pfam" id="PF07714">
    <property type="entry name" value="PK_Tyr_Ser-Thr"/>
    <property type="match status" value="1"/>
</dbReference>
<evidence type="ECO:0000259" key="5">
    <source>
        <dbReference type="SMART" id="SM00219"/>
    </source>
</evidence>
<evidence type="ECO:0000256" key="1">
    <source>
        <dbReference type="ARBA" id="ARBA00022741"/>
    </source>
</evidence>
<dbReference type="PANTHER" id="PTHR24416:SF631">
    <property type="entry name" value="SERINE_THREONINE_TYROSINE KINASE 1"/>
    <property type="match status" value="1"/>
</dbReference>
<dbReference type="SMART" id="SM00219">
    <property type="entry name" value="TyrKc"/>
    <property type="match status" value="1"/>
</dbReference>
<accession>A0A3Q1FSV5</accession>
<reference evidence="6" key="2">
    <citation type="submission" date="2025-09" db="UniProtKB">
        <authorList>
            <consortium name="Ensembl"/>
        </authorList>
    </citation>
    <scope>IDENTIFICATION</scope>
</reference>
<evidence type="ECO:0000256" key="4">
    <source>
        <dbReference type="SAM" id="Phobius"/>
    </source>
</evidence>
<dbReference type="GO" id="GO:0007169">
    <property type="term" value="P:cell surface receptor protein tyrosine kinase signaling pathway"/>
    <property type="evidence" value="ECO:0007669"/>
    <property type="project" value="TreeGrafter"/>
</dbReference>
<dbReference type="Proteomes" id="UP000257200">
    <property type="component" value="Unplaced"/>
</dbReference>
<dbReference type="SUPFAM" id="SSF56112">
    <property type="entry name" value="Protein kinase-like (PK-like)"/>
    <property type="match status" value="1"/>
</dbReference>
<dbReference type="GeneTree" id="ENSGT00940000180310"/>
<dbReference type="InterPro" id="IPR011009">
    <property type="entry name" value="Kinase-like_dom_sf"/>
</dbReference>
<dbReference type="InterPro" id="IPR050122">
    <property type="entry name" value="RTK"/>
</dbReference>
<keyword evidence="7" id="KW-1185">Reference proteome</keyword>
<evidence type="ECO:0000313" key="7">
    <source>
        <dbReference type="Proteomes" id="UP000257200"/>
    </source>
</evidence>
<name>A0A3Q1FSV5_9TELE</name>
<dbReference type="InterPro" id="IPR001245">
    <property type="entry name" value="Ser-Thr/Tyr_kinase_cat_dom"/>
</dbReference>
<organism evidence="6 7">
    <name type="scientific">Acanthochromis polyacanthus</name>
    <name type="common">spiny chromis</name>
    <dbReference type="NCBI Taxonomy" id="80966"/>
    <lineage>
        <taxon>Eukaryota</taxon>
        <taxon>Metazoa</taxon>
        <taxon>Chordata</taxon>
        <taxon>Craniata</taxon>
        <taxon>Vertebrata</taxon>
        <taxon>Euteleostomi</taxon>
        <taxon>Actinopterygii</taxon>
        <taxon>Neopterygii</taxon>
        <taxon>Teleostei</taxon>
        <taxon>Neoteleostei</taxon>
        <taxon>Acanthomorphata</taxon>
        <taxon>Ovalentaria</taxon>
        <taxon>Pomacentridae</taxon>
        <taxon>Acanthochromis</taxon>
    </lineage>
</organism>
<dbReference type="STRING" id="80966.ENSAPOP00000019519"/>
<keyword evidence="1" id="KW-0547">Nucleotide-binding</keyword>
<keyword evidence="2" id="KW-0067">ATP-binding</keyword>